<name>A0A9D4RKV9_DREPO</name>
<sequence>MVTDFYPPGAWHSDRSWEVHGIHAKSVS</sequence>
<gene>
    <name evidence="1" type="ORF">DPMN_033118</name>
</gene>
<comment type="caution">
    <text evidence="1">The sequence shown here is derived from an EMBL/GenBank/DDBJ whole genome shotgun (WGS) entry which is preliminary data.</text>
</comment>
<protein>
    <submittedName>
        <fullName evidence="1">Uncharacterized protein</fullName>
    </submittedName>
</protein>
<dbReference type="Proteomes" id="UP000828390">
    <property type="component" value="Unassembled WGS sequence"/>
</dbReference>
<organism evidence="1 2">
    <name type="scientific">Dreissena polymorpha</name>
    <name type="common">Zebra mussel</name>
    <name type="synonym">Mytilus polymorpha</name>
    <dbReference type="NCBI Taxonomy" id="45954"/>
    <lineage>
        <taxon>Eukaryota</taxon>
        <taxon>Metazoa</taxon>
        <taxon>Spiralia</taxon>
        <taxon>Lophotrochozoa</taxon>
        <taxon>Mollusca</taxon>
        <taxon>Bivalvia</taxon>
        <taxon>Autobranchia</taxon>
        <taxon>Heteroconchia</taxon>
        <taxon>Euheterodonta</taxon>
        <taxon>Imparidentia</taxon>
        <taxon>Neoheterodontei</taxon>
        <taxon>Myida</taxon>
        <taxon>Dreissenoidea</taxon>
        <taxon>Dreissenidae</taxon>
        <taxon>Dreissena</taxon>
    </lineage>
</organism>
<evidence type="ECO:0000313" key="1">
    <source>
        <dbReference type="EMBL" id="KAH3869940.1"/>
    </source>
</evidence>
<reference evidence="1" key="1">
    <citation type="journal article" date="2019" name="bioRxiv">
        <title>The Genome of the Zebra Mussel, Dreissena polymorpha: A Resource for Invasive Species Research.</title>
        <authorList>
            <person name="McCartney M.A."/>
            <person name="Auch B."/>
            <person name="Kono T."/>
            <person name="Mallez S."/>
            <person name="Zhang Y."/>
            <person name="Obille A."/>
            <person name="Becker A."/>
            <person name="Abrahante J.E."/>
            <person name="Garbe J."/>
            <person name="Badalamenti J.P."/>
            <person name="Herman A."/>
            <person name="Mangelson H."/>
            <person name="Liachko I."/>
            <person name="Sullivan S."/>
            <person name="Sone E.D."/>
            <person name="Koren S."/>
            <person name="Silverstein K.A.T."/>
            <person name="Beckman K.B."/>
            <person name="Gohl D.M."/>
        </authorList>
    </citation>
    <scope>NUCLEOTIDE SEQUENCE</scope>
    <source>
        <strain evidence="1">Duluth1</strain>
        <tissue evidence="1">Whole animal</tissue>
    </source>
</reference>
<keyword evidence="2" id="KW-1185">Reference proteome</keyword>
<reference evidence="1" key="2">
    <citation type="submission" date="2020-11" db="EMBL/GenBank/DDBJ databases">
        <authorList>
            <person name="McCartney M.A."/>
            <person name="Auch B."/>
            <person name="Kono T."/>
            <person name="Mallez S."/>
            <person name="Becker A."/>
            <person name="Gohl D.M."/>
            <person name="Silverstein K.A.T."/>
            <person name="Koren S."/>
            <person name="Bechman K.B."/>
            <person name="Herman A."/>
            <person name="Abrahante J.E."/>
            <person name="Garbe J."/>
        </authorList>
    </citation>
    <scope>NUCLEOTIDE SEQUENCE</scope>
    <source>
        <strain evidence="1">Duluth1</strain>
        <tissue evidence="1">Whole animal</tissue>
    </source>
</reference>
<dbReference type="AlphaFoldDB" id="A0A9D4RKV9"/>
<dbReference type="EMBL" id="JAIWYP010000002">
    <property type="protein sequence ID" value="KAH3869940.1"/>
    <property type="molecule type" value="Genomic_DNA"/>
</dbReference>
<accession>A0A9D4RKV9</accession>
<proteinExistence type="predicted"/>
<evidence type="ECO:0000313" key="2">
    <source>
        <dbReference type="Proteomes" id="UP000828390"/>
    </source>
</evidence>